<protein>
    <submittedName>
        <fullName evidence="1">Uncharacterized protein</fullName>
    </submittedName>
</protein>
<dbReference type="AlphaFoldDB" id="A0A0F9H7Y7"/>
<accession>A0A0F9H7Y7</accession>
<name>A0A0F9H7Y7_9ZZZZ</name>
<sequence length="42" mass="4780">MPYTCPKCYQEIKGKDHPTKHHPLCPIANLAKKNRTGGFARK</sequence>
<proteinExistence type="predicted"/>
<reference evidence="1" key="1">
    <citation type="journal article" date="2015" name="Nature">
        <title>Complex archaea that bridge the gap between prokaryotes and eukaryotes.</title>
        <authorList>
            <person name="Spang A."/>
            <person name="Saw J.H."/>
            <person name="Jorgensen S.L."/>
            <person name="Zaremba-Niedzwiedzka K."/>
            <person name="Martijn J."/>
            <person name="Lind A.E."/>
            <person name="van Eijk R."/>
            <person name="Schleper C."/>
            <person name="Guy L."/>
            <person name="Ettema T.J."/>
        </authorList>
    </citation>
    <scope>NUCLEOTIDE SEQUENCE</scope>
</reference>
<dbReference type="EMBL" id="LAZR01015821">
    <property type="protein sequence ID" value="KKM07219.1"/>
    <property type="molecule type" value="Genomic_DNA"/>
</dbReference>
<evidence type="ECO:0000313" key="1">
    <source>
        <dbReference type="EMBL" id="KKM07219.1"/>
    </source>
</evidence>
<gene>
    <name evidence="1" type="ORF">LCGC14_1736200</name>
</gene>
<comment type="caution">
    <text evidence="1">The sequence shown here is derived from an EMBL/GenBank/DDBJ whole genome shotgun (WGS) entry which is preliminary data.</text>
</comment>
<organism evidence="1">
    <name type="scientific">marine sediment metagenome</name>
    <dbReference type="NCBI Taxonomy" id="412755"/>
    <lineage>
        <taxon>unclassified sequences</taxon>
        <taxon>metagenomes</taxon>
        <taxon>ecological metagenomes</taxon>
    </lineage>
</organism>